<feature type="domain" description="GFO/IDH/MocA-like oxidoreductase" evidence="3">
    <location>
        <begin position="134"/>
        <end position="262"/>
    </location>
</feature>
<comment type="caution">
    <text evidence="4">The sequence shown here is derived from an EMBL/GenBank/DDBJ whole genome shotgun (WGS) entry which is preliminary data.</text>
</comment>
<dbReference type="SUPFAM" id="SSF51735">
    <property type="entry name" value="NAD(P)-binding Rossmann-fold domains"/>
    <property type="match status" value="1"/>
</dbReference>
<evidence type="ECO:0000259" key="2">
    <source>
        <dbReference type="Pfam" id="PF01408"/>
    </source>
</evidence>
<dbReference type="RefSeq" id="WP_192751424.1">
    <property type="nucleotide sequence ID" value="NZ_JADBEM010000001.1"/>
</dbReference>
<evidence type="ECO:0000313" key="5">
    <source>
        <dbReference type="Proteomes" id="UP000638648"/>
    </source>
</evidence>
<dbReference type="PANTHER" id="PTHR43818">
    <property type="entry name" value="BCDNA.GH03377"/>
    <property type="match status" value="1"/>
</dbReference>
<evidence type="ECO:0000256" key="1">
    <source>
        <dbReference type="ARBA" id="ARBA00023002"/>
    </source>
</evidence>
<dbReference type="InterPro" id="IPR036291">
    <property type="entry name" value="NAD(P)-bd_dom_sf"/>
</dbReference>
<keyword evidence="5" id="KW-1185">Reference proteome</keyword>
<evidence type="ECO:0000313" key="4">
    <source>
        <dbReference type="EMBL" id="MBE1607477.1"/>
    </source>
</evidence>
<dbReference type="Pfam" id="PF22725">
    <property type="entry name" value="GFO_IDH_MocA_C3"/>
    <property type="match status" value="1"/>
</dbReference>
<dbReference type="InterPro" id="IPR000683">
    <property type="entry name" value="Gfo/Idh/MocA-like_OxRdtase_N"/>
</dbReference>
<dbReference type="AlphaFoldDB" id="A0A927MWD2"/>
<dbReference type="Pfam" id="PF01408">
    <property type="entry name" value="GFO_IDH_MocA"/>
    <property type="match status" value="1"/>
</dbReference>
<organism evidence="4 5">
    <name type="scientific">Actinopolymorpha pittospori</name>
    <dbReference type="NCBI Taxonomy" id="648752"/>
    <lineage>
        <taxon>Bacteria</taxon>
        <taxon>Bacillati</taxon>
        <taxon>Actinomycetota</taxon>
        <taxon>Actinomycetes</taxon>
        <taxon>Propionibacteriales</taxon>
        <taxon>Actinopolymorphaceae</taxon>
        <taxon>Actinopolymorpha</taxon>
    </lineage>
</organism>
<dbReference type="SUPFAM" id="SSF55347">
    <property type="entry name" value="Glyceraldehyde-3-phosphate dehydrogenase-like, C-terminal domain"/>
    <property type="match status" value="1"/>
</dbReference>
<protein>
    <submittedName>
        <fullName evidence="4">Dehydrogenase</fullName>
    </submittedName>
</protein>
<gene>
    <name evidence="4" type="ORF">HEB94_004325</name>
</gene>
<accession>A0A927MWD2</accession>
<dbReference type="PANTHER" id="PTHR43818:SF11">
    <property type="entry name" value="BCDNA.GH03377"/>
    <property type="match status" value="1"/>
</dbReference>
<evidence type="ECO:0000259" key="3">
    <source>
        <dbReference type="Pfam" id="PF22725"/>
    </source>
</evidence>
<dbReference type="Gene3D" id="3.30.360.10">
    <property type="entry name" value="Dihydrodipicolinate Reductase, domain 2"/>
    <property type="match status" value="1"/>
</dbReference>
<feature type="domain" description="Gfo/Idh/MocA-like oxidoreductase N-terminal" evidence="2">
    <location>
        <begin position="2"/>
        <end position="122"/>
    </location>
</feature>
<sequence length="401" mass="42065">MGCGGMGRRHLSGYAALARSGLWQGDLVAVYDLRVEAAQALADDAERLLGRRPVVHTDLDGVLADEWIAALDLVTDPSSHHAIAVPALRRGRHVLSEKPLGLTMRACQAMLDAAREGGAVLATAENYRRGGPNRMARAVVDAGLLGRLHLMVQLMVGGSDRVLITPWRHLKQSGSIALDMGVHLTDLVEFYLGPVETAYGRGIVAEPVRRSAEGDAVHATGEDSLLAQLRTTSGVEVQLAYVPSGPGLRYVQRTIHGSAGSMVIPRDRTDGEVEVHRADGVLRGADLRAALGDAFTLDQRTVALLGPDGTGGDVEFAEIDAGYLAVEIADFVDAVLTGRPPEVDGLAGARAVAGVLAVLESGVAGAPVRVEDVLSGAVHAYQDEIDEGLDLLAGSGEVASR</sequence>
<reference evidence="4" key="1">
    <citation type="submission" date="2020-10" db="EMBL/GenBank/DDBJ databases">
        <title>Sequencing the genomes of 1000 actinobacteria strains.</title>
        <authorList>
            <person name="Klenk H.-P."/>
        </authorList>
    </citation>
    <scope>NUCLEOTIDE SEQUENCE</scope>
    <source>
        <strain evidence="4">DSM 45354</strain>
    </source>
</reference>
<name>A0A927MWD2_9ACTN</name>
<dbReference type="EMBL" id="JADBEM010000001">
    <property type="protein sequence ID" value="MBE1607477.1"/>
    <property type="molecule type" value="Genomic_DNA"/>
</dbReference>
<dbReference type="Gene3D" id="3.40.50.720">
    <property type="entry name" value="NAD(P)-binding Rossmann-like Domain"/>
    <property type="match status" value="1"/>
</dbReference>
<dbReference type="Proteomes" id="UP000638648">
    <property type="component" value="Unassembled WGS sequence"/>
</dbReference>
<dbReference type="GO" id="GO:0016491">
    <property type="term" value="F:oxidoreductase activity"/>
    <property type="evidence" value="ECO:0007669"/>
    <property type="project" value="UniProtKB-KW"/>
</dbReference>
<dbReference type="InterPro" id="IPR055170">
    <property type="entry name" value="GFO_IDH_MocA-like_dom"/>
</dbReference>
<dbReference type="InterPro" id="IPR050463">
    <property type="entry name" value="Gfo/Idh/MocA_oxidrdct_glycsds"/>
</dbReference>
<keyword evidence="1" id="KW-0560">Oxidoreductase</keyword>
<proteinExistence type="predicted"/>
<dbReference type="GO" id="GO:0000166">
    <property type="term" value="F:nucleotide binding"/>
    <property type="evidence" value="ECO:0007669"/>
    <property type="project" value="InterPro"/>
</dbReference>